<dbReference type="RefSeq" id="WP_379596781.1">
    <property type="nucleotide sequence ID" value="NZ_JBHUDE010000035.1"/>
</dbReference>
<organism evidence="1 2">
    <name type="scientific">Oceanobacillus luteolus</name>
    <dbReference type="NCBI Taxonomy" id="1274358"/>
    <lineage>
        <taxon>Bacteria</taxon>
        <taxon>Bacillati</taxon>
        <taxon>Bacillota</taxon>
        <taxon>Bacilli</taxon>
        <taxon>Bacillales</taxon>
        <taxon>Bacillaceae</taxon>
        <taxon>Oceanobacillus</taxon>
    </lineage>
</organism>
<gene>
    <name evidence="1" type="ORF">ACFSBH_07170</name>
</gene>
<comment type="caution">
    <text evidence="1">The sequence shown here is derived from an EMBL/GenBank/DDBJ whole genome shotgun (WGS) entry which is preliminary data.</text>
</comment>
<keyword evidence="2" id="KW-1185">Reference proteome</keyword>
<evidence type="ECO:0000313" key="2">
    <source>
        <dbReference type="Proteomes" id="UP001597221"/>
    </source>
</evidence>
<evidence type="ECO:0000313" key="1">
    <source>
        <dbReference type="EMBL" id="MFD1607428.1"/>
    </source>
</evidence>
<protein>
    <submittedName>
        <fullName evidence="1">Uncharacterized protein</fullName>
    </submittedName>
</protein>
<proteinExistence type="predicted"/>
<dbReference type="Proteomes" id="UP001597221">
    <property type="component" value="Unassembled WGS sequence"/>
</dbReference>
<sequence length="145" mass="16479">MAASLTLMEAYMVETLLAAGMTESELVHAIKTADIDAILEKDDSFDYLKFVHEVKDDPERIEQAILSGYSIKFMSVYGIERILNIKFNLESGKDYTLEEHRFLGIELSSDGFASFENMLSPNWVITNKKENDSNITFDIVHKTQS</sequence>
<accession>A0ABW4HPT4</accession>
<dbReference type="EMBL" id="JBHUDE010000035">
    <property type="protein sequence ID" value="MFD1607428.1"/>
    <property type="molecule type" value="Genomic_DNA"/>
</dbReference>
<reference evidence="2" key="1">
    <citation type="journal article" date="2019" name="Int. J. Syst. Evol. Microbiol.">
        <title>The Global Catalogue of Microorganisms (GCM) 10K type strain sequencing project: providing services to taxonomists for standard genome sequencing and annotation.</title>
        <authorList>
            <consortium name="The Broad Institute Genomics Platform"/>
            <consortium name="The Broad Institute Genome Sequencing Center for Infectious Disease"/>
            <person name="Wu L."/>
            <person name="Ma J."/>
        </authorList>
    </citation>
    <scope>NUCLEOTIDE SEQUENCE [LARGE SCALE GENOMIC DNA]</scope>
    <source>
        <strain evidence="2">CGMCC 1.12376</strain>
    </source>
</reference>
<name>A0ABW4HPT4_9BACI</name>